<organism evidence="1 2">
    <name type="scientific">Paraburkholderia saeva</name>
    <dbReference type="NCBI Taxonomy" id="2777537"/>
    <lineage>
        <taxon>Bacteria</taxon>
        <taxon>Pseudomonadati</taxon>
        <taxon>Pseudomonadota</taxon>
        <taxon>Betaproteobacteria</taxon>
        <taxon>Burkholderiales</taxon>
        <taxon>Burkholderiaceae</taxon>
        <taxon>Paraburkholderia</taxon>
    </lineage>
</organism>
<dbReference type="AlphaFoldDB" id="A0A9N8X3B0"/>
<name>A0A9N8X3B0_9BURK</name>
<sequence>MSANTLLRVVPRCIVERIIIASRHLPPLARARSSVEKVENEEIVTDGAPFPQQLEQASYGDCLFASDFRIWE</sequence>
<proteinExistence type="predicted"/>
<evidence type="ECO:0000313" key="1">
    <source>
        <dbReference type="EMBL" id="CAG4908932.1"/>
    </source>
</evidence>
<reference evidence="1" key="1">
    <citation type="submission" date="2021-04" db="EMBL/GenBank/DDBJ databases">
        <authorList>
            <person name="Vanwijnsberghe S."/>
        </authorList>
    </citation>
    <scope>NUCLEOTIDE SEQUENCE</scope>
    <source>
        <strain evidence="1">LMG 31841</strain>
    </source>
</reference>
<evidence type="ECO:0000313" key="2">
    <source>
        <dbReference type="Proteomes" id="UP000789704"/>
    </source>
</evidence>
<gene>
    <name evidence="1" type="ORF">LMG31841_03815</name>
</gene>
<dbReference type="EMBL" id="CAJQZC010000007">
    <property type="protein sequence ID" value="CAG4908932.1"/>
    <property type="molecule type" value="Genomic_DNA"/>
</dbReference>
<keyword evidence="2" id="KW-1185">Reference proteome</keyword>
<accession>A0A9N8X3B0</accession>
<comment type="caution">
    <text evidence="1">The sequence shown here is derived from an EMBL/GenBank/DDBJ whole genome shotgun (WGS) entry which is preliminary data.</text>
</comment>
<protein>
    <submittedName>
        <fullName evidence="1">Uncharacterized protein</fullName>
    </submittedName>
</protein>
<dbReference type="Proteomes" id="UP000789704">
    <property type="component" value="Unassembled WGS sequence"/>
</dbReference>